<dbReference type="GO" id="GO:0005886">
    <property type="term" value="C:plasma membrane"/>
    <property type="evidence" value="ECO:0007669"/>
    <property type="project" value="UniProtKB-SubCell"/>
</dbReference>
<sequence length="85" mass="9702">MNTFLYCGAGELIIEHCNAVHRAICDLEWYKLESREARNLIILMIRTHQPFRITAGKIIPLTMATFCSVLKTSSGYISFLLTKHS</sequence>
<protein>
    <recommendedName>
        <fullName evidence="12">Odorant receptor</fullName>
    </recommendedName>
</protein>
<evidence type="ECO:0000256" key="5">
    <source>
        <dbReference type="ARBA" id="ARBA00022725"/>
    </source>
</evidence>
<reference evidence="11" key="1">
    <citation type="journal article" date="2011" name="PLoS Genet.">
        <title>The genome sequence of the leaf-cutter ant Atta cephalotes reveals insights into its obligate symbiotic lifestyle.</title>
        <authorList>
            <person name="Suen G."/>
            <person name="Teiling C."/>
            <person name="Li L."/>
            <person name="Holt C."/>
            <person name="Abouheif E."/>
            <person name="Bornberg-Bauer E."/>
            <person name="Bouffard P."/>
            <person name="Caldera E.J."/>
            <person name="Cash E."/>
            <person name="Cavanaugh A."/>
            <person name="Denas O."/>
            <person name="Elhaik E."/>
            <person name="Fave M.J."/>
            <person name="Gadau J."/>
            <person name="Gibson J.D."/>
            <person name="Graur D."/>
            <person name="Grubbs K.J."/>
            <person name="Hagen D.E."/>
            <person name="Harkins T.T."/>
            <person name="Helmkampf M."/>
            <person name="Hu H."/>
            <person name="Johnson B.R."/>
            <person name="Kim J."/>
            <person name="Marsh S.E."/>
            <person name="Moeller J.A."/>
            <person name="Munoz-Torres M.C."/>
            <person name="Murphy M.C."/>
            <person name="Naughton M.C."/>
            <person name="Nigam S."/>
            <person name="Overson R."/>
            <person name="Rajakumar R."/>
            <person name="Reese J.T."/>
            <person name="Scott J.J."/>
            <person name="Smith C.R."/>
            <person name="Tao S."/>
            <person name="Tsutsui N.D."/>
            <person name="Viljakainen L."/>
            <person name="Wissler L."/>
            <person name="Yandell M.D."/>
            <person name="Zimmer F."/>
            <person name="Taylor J."/>
            <person name="Slater S.C."/>
            <person name="Clifton S.W."/>
            <person name="Warren W.C."/>
            <person name="Elsik C.G."/>
            <person name="Smith C.D."/>
            <person name="Weinstock G.M."/>
            <person name="Gerardo N.M."/>
            <person name="Currie C.R."/>
        </authorList>
    </citation>
    <scope>NUCLEOTIDE SEQUENCE [LARGE SCALE GENOMIC DNA]</scope>
</reference>
<keyword evidence="5" id="KW-0552">Olfaction</keyword>
<dbReference type="InterPro" id="IPR004117">
    <property type="entry name" value="7tm6_olfct_rcpt"/>
</dbReference>
<dbReference type="GO" id="GO:0005549">
    <property type="term" value="F:odorant binding"/>
    <property type="evidence" value="ECO:0007669"/>
    <property type="project" value="InterPro"/>
</dbReference>
<name>A0A158NS02_ATTCE</name>
<proteinExistence type="predicted"/>
<evidence type="ECO:0000256" key="3">
    <source>
        <dbReference type="ARBA" id="ARBA00022606"/>
    </source>
</evidence>
<evidence type="ECO:0000256" key="7">
    <source>
        <dbReference type="ARBA" id="ARBA00023136"/>
    </source>
</evidence>
<evidence type="ECO:0000313" key="10">
    <source>
        <dbReference type="EnsemblMetazoa" id="XP_012060310.1"/>
    </source>
</evidence>
<evidence type="ECO:0000313" key="11">
    <source>
        <dbReference type="Proteomes" id="UP000005205"/>
    </source>
</evidence>
<evidence type="ECO:0000256" key="1">
    <source>
        <dbReference type="ARBA" id="ARBA00004651"/>
    </source>
</evidence>
<keyword evidence="7" id="KW-0472">Membrane</keyword>
<dbReference type="KEGG" id="acep:105623528"/>
<keyword evidence="11" id="KW-1185">Reference proteome</keyword>
<keyword evidence="9" id="KW-0807">Transducer</keyword>
<dbReference type="PANTHER" id="PTHR21137">
    <property type="entry name" value="ODORANT RECEPTOR"/>
    <property type="match status" value="1"/>
</dbReference>
<dbReference type="Pfam" id="PF02949">
    <property type="entry name" value="7tm_6"/>
    <property type="match status" value="1"/>
</dbReference>
<gene>
    <name evidence="10" type="primary">105623528</name>
</gene>
<evidence type="ECO:0000256" key="2">
    <source>
        <dbReference type="ARBA" id="ARBA00022475"/>
    </source>
</evidence>
<dbReference type="Proteomes" id="UP000005205">
    <property type="component" value="Unassembled WGS sequence"/>
</dbReference>
<dbReference type="AlphaFoldDB" id="A0A158NS02"/>
<comment type="subcellular location">
    <subcellularLocation>
        <location evidence="1">Cell membrane</location>
        <topology evidence="1">Multi-pass membrane protein</topology>
    </subcellularLocation>
</comment>
<evidence type="ECO:0008006" key="12">
    <source>
        <dbReference type="Google" id="ProtNLM"/>
    </source>
</evidence>
<evidence type="ECO:0000256" key="8">
    <source>
        <dbReference type="ARBA" id="ARBA00023170"/>
    </source>
</evidence>
<organism evidence="10 11">
    <name type="scientific">Atta cephalotes</name>
    <name type="common">Leafcutter ant</name>
    <dbReference type="NCBI Taxonomy" id="12957"/>
    <lineage>
        <taxon>Eukaryota</taxon>
        <taxon>Metazoa</taxon>
        <taxon>Ecdysozoa</taxon>
        <taxon>Arthropoda</taxon>
        <taxon>Hexapoda</taxon>
        <taxon>Insecta</taxon>
        <taxon>Pterygota</taxon>
        <taxon>Neoptera</taxon>
        <taxon>Endopterygota</taxon>
        <taxon>Hymenoptera</taxon>
        <taxon>Apocrita</taxon>
        <taxon>Aculeata</taxon>
        <taxon>Formicoidea</taxon>
        <taxon>Formicidae</taxon>
        <taxon>Myrmicinae</taxon>
        <taxon>Atta</taxon>
    </lineage>
</organism>
<keyword evidence="8" id="KW-0675">Receptor</keyword>
<evidence type="ECO:0000256" key="6">
    <source>
        <dbReference type="ARBA" id="ARBA00022989"/>
    </source>
</evidence>
<reference evidence="10" key="2">
    <citation type="submission" date="2016-04" db="UniProtKB">
        <authorList>
            <consortium name="EnsemblMetazoa"/>
        </authorList>
    </citation>
    <scope>IDENTIFICATION</scope>
</reference>
<dbReference type="GO" id="GO:0004984">
    <property type="term" value="F:olfactory receptor activity"/>
    <property type="evidence" value="ECO:0007669"/>
    <property type="project" value="InterPro"/>
</dbReference>
<dbReference type="InParanoid" id="A0A158NS02"/>
<evidence type="ECO:0000256" key="4">
    <source>
        <dbReference type="ARBA" id="ARBA00022692"/>
    </source>
</evidence>
<dbReference type="EMBL" id="ADTU01024394">
    <property type="status" value="NOT_ANNOTATED_CDS"/>
    <property type="molecule type" value="Genomic_DNA"/>
</dbReference>
<dbReference type="PANTHER" id="PTHR21137:SF35">
    <property type="entry name" value="ODORANT RECEPTOR 19A-RELATED"/>
    <property type="match status" value="1"/>
</dbReference>
<keyword evidence="4" id="KW-0812">Transmembrane</keyword>
<dbReference type="GO" id="GO:0007165">
    <property type="term" value="P:signal transduction"/>
    <property type="evidence" value="ECO:0007669"/>
    <property type="project" value="UniProtKB-KW"/>
</dbReference>
<keyword evidence="3" id="KW-0716">Sensory transduction</keyword>
<dbReference type="EnsemblMetazoa" id="XM_012204920.1">
    <property type="protein sequence ID" value="XP_012060310.1"/>
    <property type="gene ID" value="LOC105623528"/>
</dbReference>
<keyword evidence="2" id="KW-1003">Cell membrane</keyword>
<evidence type="ECO:0000256" key="9">
    <source>
        <dbReference type="ARBA" id="ARBA00023224"/>
    </source>
</evidence>
<dbReference type="OrthoDB" id="8196465at2759"/>
<accession>A0A158NS02</accession>
<keyword evidence="6" id="KW-1133">Transmembrane helix</keyword>